<dbReference type="Gene3D" id="3.90.1720.10">
    <property type="entry name" value="endopeptidase domain like (from Nostoc punctiforme)"/>
    <property type="match status" value="1"/>
</dbReference>
<comment type="similarity">
    <text evidence="1">Belongs to the peptidase C40 family.</text>
</comment>
<gene>
    <name evidence="8" type="ORF">ACFPOG_30650</name>
</gene>
<feature type="transmembrane region" description="Helical" evidence="6">
    <location>
        <begin position="48"/>
        <end position="81"/>
    </location>
</feature>
<accession>A0ABW0KGG1</accession>
<comment type="caution">
    <text evidence="8">The sequence shown here is derived from an EMBL/GenBank/DDBJ whole genome shotgun (WGS) entry which is preliminary data.</text>
</comment>
<evidence type="ECO:0000256" key="3">
    <source>
        <dbReference type="ARBA" id="ARBA00022801"/>
    </source>
</evidence>
<evidence type="ECO:0000313" key="8">
    <source>
        <dbReference type="EMBL" id="MFC5452568.1"/>
    </source>
</evidence>
<keyword evidence="3" id="KW-0378">Hydrolase</keyword>
<feature type="compositionally biased region" description="Basic and acidic residues" evidence="5">
    <location>
        <begin position="209"/>
        <end position="223"/>
    </location>
</feature>
<evidence type="ECO:0000313" key="9">
    <source>
        <dbReference type="Proteomes" id="UP001596044"/>
    </source>
</evidence>
<dbReference type="RefSeq" id="WP_377526798.1">
    <property type="nucleotide sequence ID" value="NZ_JBHSMJ010000058.1"/>
</dbReference>
<protein>
    <submittedName>
        <fullName evidence="8">Lysozyme family protein</fullName>
    </submittedName>
</protein>
<dbReference type="SUPFAM" id="SSF53955">
    <property type="entry name" value="Lysozyme-like"/>
    <property type="match status" value="1"/>
</dbReference>
<dbReference type="InterPro" id="IPR047194">
    <property type="entry name" value="CwlT-like_lysozyme"/>
</dbReference>
<evidence type="ECO:0000256" key="1">
    <source>
        <dbReference type="ARBA" id="ARBA00007074"/>
    </source>
</evidence>
<keyword evidence="4" id="KW-0788">Thiol protease</keyword>
<dbReference type="InterPro" id="IPR051202">
    <property type="entry name" value="Peptidase_C40"/>
</dbReference>
<dbReference type="InterPro" id="IPR023346">
    <property type="entry name" value="Lysozyme-like_dom_sf"/>
</dbReference>
<evidence type="ECO:0000256" key="5">
    <source>
        <dbReference type="SAM" id="MobiDB-lite"/>
    </source>
</evidence>
<keyword evidence="6" id="KW-0812">Transmembrane</keyword>
<dbReference type="EMBL" id="JBHSMJ010000058">
    <property type="protein sequence ID" value="MFC5452568.1"/>
    <property type="molecule type" value="Genomic_DNA"/>
</dbReference>
<proteinExistence type="inferred from homology"/>
<evidence type="ECO:0000256" key="6">
    <source>
        <dbReference type="SAM" id="Phobius"/>
    </source>
</evidence>
<dbReference type="InterPro" id="IPR000064">
    <property type="entry name" value="NLP_P60_dom"/>
</dbReference>
<dbReference type="CDD" id="cd16891">
    <property type="entry name" value="CwlT-like"/>
    <property type="match status" value="1"/>
</dbReference>
<dbReference type="SUPFAM" id="SSF54001">
    <property type="entry name" value="Cysteine proteinases"/>
    <property type="match status" value="1"/>
</dbReference>
<dbReference type="Proteomes" id="UP001596044">
    <property type="component" value="Unassembled WGS sequence"/>
</dbReference>
<keyword evidence="2" id="KW-0645">Protease</keyword>
<dbReference type="InterPro" id="IPR038765">
    <property type="entry name" value="Papain-like_cys_pep_sf"/>
</dbReference>
<dbReference type="PROSITE" id="PS51935">
    <property type="entry name" value="NLPC_P60"/>
    <property type="match status" value="1"/>
</dbReference>
<name>A0ABW0KGG1_9BACL</name>
<feature type="domain" description="NlpC/P60" evidence="7">
    <location>
        <begin position="504"/>
        <end position="628"/>
    </location>
</feature>
<dbReference type="PANTHER" id="PTHR47053">
    <property type="entry name" value="MUREIN DD-ENDOPEPTIDASE MEPH-RELATED"/>
    <property type="match status" value="1"/>
</dbReference>
<evidence type="ECO:0000256" key="2">
    <source>
        <dbReference type="ARBA" id="ARBA00022670"/>
    </source>
</evidence>
<dbReference type="Gene3D" id="1.10.530.10">
    <property type="match status" value="1"/>
</dbReference>
<feature type="region of interest" description="Disordered" evidence="5">
    <location>
        <begin position="207"/>
        <end position="227"/>
    </location>
</feature>
<keyword evidence="6" id="KW-1133">Transmembrane helix</keyword>
<evidence type="ECO:0000256" key="4">
    <source>
        <dbReference type="ARBA" id="ARBA00022807"/>
    </source>
</evidence>
<keyword evidence="6" id="KW-0472">Membrane</keyword>
<dbReference type="Pfam" id="PF00877">
    <property type="entry name" value="NLPC_P60"/>
    <property type="match status" value="1"/>
</dbReference>
<dbReference type="PANTHER" id="PTHR47053:SF5">
    <property type="entry name" value="BIFUNCTIONAL MURAMIDASE_DL-ENDOPEPTIDASE CWLT"/>
    <property type="match status" value="1"/>
</dbReference>
<reference evidence="9" key="1">
    <citation type="journal article" date="2019" name="Int. J. Syst. Evol. Microbiol.">
        <title>The Global Catalogue of Microorganisms (GCM) 10K type strain sequencing project: providing services to taxonomists for standard genome sequencing and annotation.</title>
        <authorList>
            <consortium name="The Broad Institute Genomics Platform"/>
            <consortium name="The Broad Institute Genome Sequencing Center for Infectious Disease"/>
            <person name="Wu L."/>
            <person name="Ma J."/>
        </authorList>
    </citation>
    <scope>NUCLEOTIDE SEQUENCE [LARGE SCALE GENOMIC DNA]</scope>
    <source>
        <strain evidence="9">KACC 11904</strain>
    </source>
</reference>
<keyword evidence="9" id="KW-1185">Reference proteome</keyword>
<sequence>MDAQDISKQAADDAGNVAKKTGSAALKKVAGAVGKHLKKLMMKFIKQLIVSLFKAIIAYFGPIGIVVFIVIMLFLAVLSAIPFSDWFLDGNARSDAQKNADSRYEQEFRRAADSTVAEIQAIEADQSWKIDLMNTIKPSWGIPSALVRYEILEKNKKVKLSDYNPSDLIKSFAPQYSYKTISDDKQWTKNHVSCTYTYTTTYTDEDGVEHERTRTRTETHETISESYRPPHKVLSKVSFDYGSMDINSLKKYYPGGTLTDSGEWSYSGTSSSGDCTTTSYKKYENTTVDDRYVPPLNINGPQFQNTLVGLGVDKTDMKLFYEFIVTADRSWNPTMYGGKSTGGGGLFPGDAQVSVLVSRYEPIVRKYAELNGIPDLVGILLALIQQETGGRYLDVMQSSESLGLPPNTLTDPELSIQVGVKYFAGVYRSAGNDINLALQSYNFGGGFISYANQHGGYSIEVAQAFSSMMAAKNGWSSYGDPFYVDHVMRYYNATVITVGGEGQIFDVKKALDIMSNFLGLPYVWGGRSPSAGGFDCSGLIEYAFDQLDIDLSGNAETQYDKTVAINPSEAKPGDLVFWSTYKSAASHVGMYLGNDKFINANNGKGVSYSSVEGWSNLYKFLGYRRIVK</sequence>
<dbReference type="Pfam" id="PF13702">
    <property type="entry name" value="Lysozyme_like"/>
    <property type="match status" value="1"/>
</dbReference>
<evidence type="ECO:0000259" key="7">
    <source>
        <dbReference type="PROSITE" id="PS51935"/>
    </source>
</evidence>
<organism evidence="8 9">
    <name type="scientific">Paenibacillus aestuarii</name>
    <dbReference type="NCBI Taxonomy" id="516965"/>
    <lineage>
        <taxon>Bacteria</taxon>
        <taxon>Bacillati</taxon>
        <taxon>Bacillota</taxon>
        <taxon>Bacilli</taxon>
        <taxon>Bacillales</taxon>
        <taxon>Paenibacillaceae</taxon>
        <taxon>Paenibacillus</taxon>
    </lineage>
</organism>